<evidence type="ECO:0000256" key="1">
    <source>
        <dbReference type="SAM" id="MobiDB-lite"/>
    </source>
</evidence>
<sequence length="338" mass="38034">MAVSAMSRRLLRAAGGLRRPSESRSLPTFPSTIYFMMCGGLTSQPTFESDISSMQRRTKDPKTMASHSGIRGIMPSTSRRRRCISSISSCPRNNFGRESVHFARRAARLEKRSPWTWLHIDHRIQHQDMADALDCAHRQITDSSTCINIEHQCTYLNESLIFAVDLCLISLSLGPRDDNAFAIGSGIRFVFTADVLYACMDGYLWNVFVSPDVAQWPSPMIHSTLHALTARDDAAELTPAAVVHRLHCASDRNGRRMASYDARGHGGWRPHVNDGVYTPVTSSIRPPDTHDSCRRRRDHPADARRFELRRRDQWAGTGPRTLVSEDTMGRRGLPRTMG</sequence>
<evidence type="ECO:0000313" key="2">
    <source>
        <dbReference type="EMBL" id="EJK70751.1"/>
    </source>
</evidence>
<comment type="caution">
    <text evidence="2">The sequence shown here is derived from an EMBL/GenBank/DDBJ whole genome shotgun (WGS) entry which is preliminary data.</text>
</comment>
<dbReference type="Proteomes" id="UP000266841">
    <property type="component" value="Unassembled WGS sequence"/>
</dbReference>
<gene>
    <name evidence="2" type="ORF">THAOC_07861</name>
</gene>
<reference evidence="2 3" key="1">
    <citation type="journal article" date="2012" name="Genome Biol.">
        <title>Genome and low-iron response of an oceanic diatom adapted to chronic iron limitation.</title>
        <authorList>
            <person name="Lommer M."/>
            <person name="Specht M."/>
            <person name="Roy A.S."/>
            <person name="Kraemer L."/>
            <person name="Andreson R."/>
            <person name="Gutowska M.A."/>
            <person name="Wolf J."/>
            <person name="Bergner S.V."/>
            <person name="Schilhabel M.B."/>
            <person name="Klostermeier U.C."/>
            <person name="Beiko R.G."/>
            <person name="Rosenstiel P."/>
            <person name="Hippler M."/>
            <person name="Laroche J."/>
        </authorList>
    </citation>
    <scope>NUCLEOTIDE SEQUENCE [LARGE SCALE GENOMIC DNA]</scope>
    <source>
        <strain evidence="2 3">CCMP1005</strain>
    </source>
</reference>
<proteinExistence type="predicted"/>
<organism evidence="2 3">
    <name type="scientific">Thalassiosira oceanica</name>
    <name type="common">Marine diatom</name>
    <dbReference type="NCBI Taxonomy" id="159749"/>
    <lineage>
        <taxon>Eukaryota</taxon>
        <taxon>Sar</taxon>
        <taxon>Stramenopiles</taxon>
        <taxon>Ochrophyta</taxon>
        <taxon>Bacillariophyta</taxon>
        <taxon>Coscinodiscophyceae</taxon>
        <taxon>Thalassiosirophycidae</taxon>
        <taxon>Thalassiosirales</taxon>
        <taxon>Thalassiosiraceae</taxon>
        <taxon>Thalassiosira</taxon>
    </lineage>
</organism>
<protein>
    <submittedName>
        <fullName evidence="2">Uncharacterized protein</fullName>
    </submittedName>
</protein>
<evidence type="ECO:0000313" key="3">
    <source>
        <dbReference type="Proteomes" id="UP000266841"/>
    </source>
</evidence>
<feature type="compositionally biased region" description="Basic and acidic residues" evidence="1">
    <location>
        <begin position="299"/>
        <end position="313"/>
    </location>
</feature>
<dbReference type="EMBL" id="AGNL01008088">
    <property type="protein sequence ID" value="EJK70751.1"/>
    <property type="molecule type" value="Genomic_DNA"/>
</dbReference>
<feature type="region of interest" description="Disordered" evidence="1">
    <location>
        <begin position="278"/>
        <end position="338"/>
    </location>
</feature>
<accession>K0TBG1</accession>
<name>K0TBG1_THAOC</name>
<dbReference type="AlphaFoldDB" id="K0TBG1"/>
<keyword evidence="3" id="KW-1185">Reference proteome</keyword>